<evidence type="ECO:0000256" key="6">
    <source>
        <dbReference type="ARBA" id="ARBA00023170"/>
    </source>
</evidence>
<comment type="subcellular location">
    <subcellularLocation>
        <location evidence="1">Membrane</location>
        <topology evidence="1">Single-pass type I membrane protein</topology>
    </subcellularLocation>
</comment>
<comment type="caution">
    <text evidence="8">The sequence shown here is derived from an EMBL/GenBank/DDBJ whole genome shotgun (WGS) entry which is preliminary data.</text>
</comment>
<accession>A0A2H5PMV5</accession>
<dbReference type="PANTHER" id="PTHR48063">
    <property type="entry name" value="LRR RECEPTOR-LIKE KINASE"/>
    <property type="match status" value="1"/>
</dbReference>
<evidence type="ECO:0000256" key="3">
    <source>
        <dbReference type="ARBA" id="ARBA00022729"/>
    </source>
</evidence>
<keyword evidence="2" id="KW-0812">Transmembrane</keyword>
<dbReference type="InterPro" id="IPR046956">
    <property type="entry name" value="RLP23-like"/>
</dbReference>
<dbReference type="InterPro" id="IPR001611">
    <property type="entry name" value="Leu-rich_rpt"/>
</dbReference>
<evidence type="ECO:0000256" key="5">
    <source>
        <dbReference type="ARBA" id="ARBA00023136"/>
    </source>
</evidence>
<keyword evidence="9" id="KW-1185">Reference proteome</keyword>
<dbReference type="GO" id="GO:0016020">
    <property type="term" value="C:membrane"/>
    <property type="evidence" value="ECO:0007669"/>
    <property type="project" value="UniProtKB-SubCell"/>
</dbReference>
<dbReference type="SUPFAM" id="SSF52058">
    <property type="entry name" value="L domain-like"/>
    <property type="match status" value="1"/>
</dbReference>
<keyword evidence="5" id="KW-0472">Membrane</keyword>
<dbReference type="Gene3D" id="3.80.10.10">
    <property type="entry name" value="Ribonuclease Inhibitor"/>
    <property type="match status" value="1"/>
</dbReference>
<evidence type="ECO:0008006" key="10">
    <source>
        <dbReference type="Google" id="ProtNLM"/>
    </source>
</evidence>
<dbReference type="PANTHER" id="PTHR48063:SF98">
    <property type="entry name" value="LRR RECEPTOR-LIKE SERINE_THREONINE-PROTEIN KINASE FLS2"/>
    <property type="match status" value="1"/>
</dbReference>
<evidence type="ECO:0000256" key="4">
    <source>
        <dbReference type="ARBA" id="ARBA00022989"/>
    </source>
</evidence>
<dbReference type="PRINTS" id="PR00019">
    <property type="entry name" value="LEURICHRPT"/>
</dbReference>
<keyword evidence="6" id="KW-0675">Receptor</keyword>
<evidence type="ECO:0000313" key="9">
    <source>
        <dbReference type="Proteomes" id="UP000236630"/>
    </source>
</evidence>
<dbReference type="Pfam" id="PF00560">
    <property type="entry name" value="LRR_1"/>
    <property type="match status" value="3"/>
</dbReference>
<evidence type="ECO:0000256" key="1">
    <source>
        <dbReference type="ARBA" id="ARBA00004479"/>
    </source>
</evidence>
<dbReference type="InterPro" id="IPR032675">
    <property type="entry name" value="LRR_dom_sf"/>
</dbReference>
<organism evidence="8 9">
    <name type="scientific">Citrus unshiu</name>
    <name type="common">Satsuma mandarin</name>
    <name type="synonym">Citrus nobilis var. unshiu</name>
    <dbReference type="NCBI Taxonomy" id="55188"/>
    <lineage>
        <taxon>Eukaryota</taxon>
        <taxon>Viridiplantae</taxon>
        <taxon>Streptophyta</taxon>
        <taxon>Embryophyta</taxon>
        <taxon>Tracheophyta</taxon>
        <taxon>Spermatophyta</taxon>
        <taxon>Magnoliopsida</taxon>
        <taxon>eudicotyledons</taxon>
        <taxon>Gunneridae</taxon>
        <taxon>Pentapetalae</taxon>
        <taxon>rosids</taxon>
        <taxon>malvids</taxon>
        <taxon>Sapindales</taxon>
        <taxon>Rutaceae</taxon>
        <taxon>Aurantioideae</taxon>
        <taxon>Citrus</taxon>
    </lineage>
</organism>
<gene>
    <name evidence="8" type="ORF">CUMW_150930</name>
</gene>
<name>A0A2H5PMV5_CITUN</name>
<dbReference type="EMBL" id="BDQV01000096">
    <property type="protein sequence ID" value="GAY53683.1"/>
    <property type="molecule type" value="Genomic_DNA"/>
</dbReference>
<protein>
    <recommendedName>
        <fullName evidence="10">Leucine-rich repeat-containing N-terminal plant-type domain-containing protein</fullName>
    </recommendedName>
</protein>
<dbReference type="AlphaFoldDB" id="A0A2H5PMV5"/>
<evidence type="ECO:0000256" key="2">
    <source>
        <dbReference type="ARBA" id="ARBA00022692"/>
    </source>
</evidence>
<keyword evidence="7" id="KW-0325">Glycoprotein</keyword>
<sequence length="158" mass="17559">MEYLDLSDNQLSEEIPHCSRYWQSLKVLKSNHINGCVPLRLCYVRPVQVLDISYSSILGDIIIVSMIDLQMVQKKNSIAIINVVVVGELFKRPIPTKIDQLTMLHALDLSRNQPIGKIPEGISQLGLLGVLSLSNNKLSGKIPSGTKLQTLDASSYMK</sequence>
<reference evidence="8 9" key="1">
    <citation type="journal article" date="2017" name="Front. Genet.">
        <title>Draft sequencing of the heterozygous diploid genome of Satsuma (Citrus unshiu Marc.) using a hybrid assembly approach.</title>
        <authorList>
            <person name="Shimizu T."/>
            <person name="Tanizawa Y."/>
            <person name="Mochizuki T."/>
            <person name="Nagasaki H."/>
            <person name="Yoshioka T."/>
            <person name="Toyoda A."/>
            <person name="Fujiyama A."/>
            <person name="Kaminuma E."/>
            <person name="Nakamura Y."/>
        </authorList>
    </citation>
    <scope>NUCLEOTIDE SEQUENCE [LARGE SCALE GENOMIC DNA]</scope>
    <source>
        <strain evidence="9">cv. Miyagawa wase</strain>
    </source>
</reference>
<evidence type="ECO:0000256" key="7">
    <source>
        <dbReference type="ARBA" id="ARBA00023180"/>
    </source>
</evidence>
<proteinExistence type="predicted"/>
<dbReference type="STRING" id="55188.A0A2H5PMV5"/>
<keyword evidence="4" id="KW-1133">Transmembrane helix</keyword>
<keyword evidence="3" id="KW-0732">Signal</keyword>
<dbReference type="Proteomes" id="UP000236630">
    <property type="component" value="Unassembled WGS sequence"/>
</dbReference>
<evidence type="ECO:0000313" key="8">
    <source>
        <dbReference type="EMBL" id="GAY53683.1"/>
    </source>
</evidence>